<feature type="compositionally biased region" description="Basic and acidic residues" evidence="1">
    <location>
        <begin position="1"/>
        <end position="13"/>
    </location>
</feature>
<gene>
    <name evidence="2" type="ORF">F2Q68_00044930</name>
</gene>
<feature type="compositionally biased region" description="Basic and acidic residues" evidence="1">
    <location>
        <begin position="53"/>
        <end position="72"/>
    </location>
</feature>
<feature type="region of interest" description="Disordered" evidence="1">
    <location>
        <begin position="1"/>
        <end position="21"/>
    </location>
</feature>
<evidence type="ECO:0000313" key="3">
    <source>
        <dbReference type="Proteomes" id="UP000712281"/>
    </source>
</evidence>
<feature type="region of interest" description="Disordered" evidence="1">
    <location>
        <begin position="53"/>
        <end position="83"/>
    </location>
</feature>
<evidence type="ECO:0000256" key="1">
    <source>
        <dbReference type="SAM" id="MobiDB-lite"/>
    </source>
</evidence>
<reference evidence="2" key="1">
    <citation type="submission" date="2019-12" db="EMBL/GenBank/DDBJ databases">
        <title>Genome sequencing and annotation of Brassica cretica.</title>
        <authorList>
            <person name="Studholme D.J."/>
            <person name="Sarris P.F."/>
        </authorList>
    </citation>
    <scope>NUCLEOTIDE SEQUENCE</scope>
    <source>
        <strain evidence="2">PFS-001/15</strain>
        <tissue evidence="2">Leaf</tissue>
    </source>
</reference>
<proteinExistence type="predicted"/>
<accession>A0A8S9LTB8</accession>
<dbReference type="Proteomes" id="UP000712281">
    <property type="component" value="Unassembled WGS sequence"/>
</dbReference>
<comment type="caution">
    <text evidence="2">The sequence shown here is derived from an EMBL/GenBank/DDBJ whole genome shotgun (WGS) entry which is preliminary data.</text>
</comment>
<sequence length="100" mass="11028">MIIGRVEELERQRPTGARATYRSELRHPLANFEAGSGSGSDLSNTRAIWRNEAESRSDLSERGETPALEAERLGGATSSTRARFSSSDRKFMFYLGLSGC</sequence>
<name>A0A8S9LTB8_BRACR</name>
<dbReference type="EMBL" id="QGKW02000276">
    <property type="protein sequence ID" value="KAF2608396.1"/>
    <property type="molecule type" value="Genomic_DNA"/>
</dbReference>
<protein>
    <submittedName>
        <fullName evidence="2">Uncharacterized protein</fullName>
    </submittedName>
</protein>
<evidence type="ECO:0000313" key="2">
    <source>
        <dbReference type="EMBL" id="KAF2608396.1"/>
    </source>
</evidence>
<dbReference type="AlphaFoldDB" id="A0A8S9LTB8"/>
<organism evidence="2 3">
    <name type="scientific">Brassica cretica</name>
    <name type="common">Mustard</name>
    <dbReference type="NCBI Taxonomy" id="69181"/>
    <lineage>
        <taxon>Eukaryota</taxon>
        <taxon>Viridiplantae</taxon>
        <taxon>Streptophyta</taxon>
        <taxon>Embryophyta</taxon>
        <taxon>Tracheophyta</taxon>
        <taxon>Spermatophyta</taxon>
        <taxon>Magnoliopsida</taxon>
        <taxon>eudicotyledons</taxon>
        <taxon>Gunneridae</taxon>
        <taxon>Pentapetalae</taxon>
        <taxon>rosids</taxon>
        <taxon>malvids</taxon>
        <taxon>Brassicales</taxon>
        <taxon>Brassicaceae</taxon>
        <taxon>Brassiceae</taxon>
        <taxon>Brassica</taxon>
    </lineage>
</organism>